<name>A0A3B1B832_9ZZZZ</name>
<sequence>MDSFRRYGNIFRLNGTNQLQRMPVALEHDYILPDERSLRDKLLYVKQLAAELRFYNLSGQAIGDWQPFFDILLDQTTGELVEQTQLQTLLDTKQDWPAHVSLVLVFLKLFNYLKDDLNELPARHLRHYYEQELGLIRSDITLDEVHVIFEAVKNTSATLLKAGTELDGGKDNNGNILVYSTVNDIVVTPSNIKKIHRLVKEQDKSGHSRFFIATEQSKLEGDSWYTFGRKQLDYDNSQRFMTEATSGFAITSPVLQMAEGIREIDLVLNLNTTKNSFPADHSIAFALTAEITGEEGWIKPKKFQAEIITKTATSSILKINLIIEESESAIIALDSELHESDIKSNWPVIRFLLIGQSGHYEVLEGLSVAKCSIFVDVHGVKNLLVNNNNASLNTEKPMSLFGSQPRIGSEFYIGSGEIFSKRLSHLELNLHWQDLPTDLFAYYREYFDSVLTDSSIEESFITNFLIDINILYKRSWNYTLLHSQTLFNASNPNIKSFVISFDDHESIFGENNYKTQPDIINLEPYNSNSKYGFIKLVLNGPSFGAPFATETAFEAFGHKSFALRYANKAIELSQWQSGIKPVLPNEPYTPTISELSINYKATAEFVLGDNQALERFYSLNAFGYVIAQQQLDAKLVPSIDNQAYLFIGLDSLFAPANVSLLFQLDKGTATTSGEALTLGEAQWSYLANNHWQTISSSEILNDSTHGFQKPGLITLEIGQDASTSHNLMPDSMLWLRASIDKPEDSVCRTIGLHNNAVLAKLNNLTNNIDDYNDHLSMLLAKDSISKLKKRHVTIKKVMQPYASFGGRTRQQDNEHFQSSSELLRHRNRAITIWDIEKLVLNKFPEVFKVKCLPHSDANAFEKTGELAVVIIPNLRSSSTVNTLEPRADTVLMRDIKNFLLQKCSAYSIINVINPLFEYIKVDTNITFKSGVDAGYFSQILNAELQRFLSPWAYEDGQDILFGSRIYKSEILAFIEGRDYVDYVTKFTLYHIYDGPRRDGIAHKAIDFDFIIQARVTPAIGAMTVAENYVVGQGVEVAETTKPHAILVSHPSHNITAISVDDTDCTGVNQLGIGYMAVALDFDVYPE</sequence>
<gene>
    <name evidence="2" type="ORF">MNBD_GAMMA22-3080</name>
</gene>
<feature type="coiled-coil region" evidence="1">
    <location>
        <begin position="754"/>
        <end position="781"/>
    </location>
</feature>
<organism evidence="2">
    <name type="scientific">hydrothermal vent metagenome</name>
    <dbReference type="NCBI Taxonomy" id="652676"/>
    <lineage>
        <taxon>unclassified sequences</taxon>
        <taxon>metagenomes</taxon>
        <taxon>ecological metagenomes</taxon>
    </lineage>
</organism>
<keyword evidence="1" id="KW-0175">Coiled coil</keyword>
<reference evidence="2" key="1">
    <citation type="submission" date="2018-06" db="EMBL/GenBank/DDBJ databases">
        <authorList>
            <person name="Zhirakovskaya E."/>
        </authorList>
    </citation>
    <scope>NUCLEOTIDE SEQUENCE</scope>
</reference>
<evidence type="ECO:0000256" key="1">
    <source>
        <dbReference type="SAM" id="Coils"/>
    </source>
</evidence>
<dbReference type="EMBL" id="UOFS01000048">
    <property type="protein sequence ID" value="VAX01197.1"/>
    <property type="molecule type" value="Genomic_DNA"/>
</dbReference>
<evidence type="ECO:0008006" key="3">
    <source>
        <dbReference type="Google" id="ProtNLM"/>
    </source>
</evidence>
<evidence type="ECO:0000313" key="2">
    <source>
        <dbReference type="EMBL" id="VAX01197.1"/>
    </source>
</evidence>
<protein>
    <recommendedName>
        <fullName evidence="3">Baseplate protein J-like domain-containing protein</fullName>
    </recommendedName>
</protein>
<dbReference type="AlphaFoldDB" id="A0A3B1B832"/>
<accession>A0A3B1B832</accession>
<proteinExistence type="predicted"/>